<evidence type="ECO:0000313" key="21">
    <source>
        <dbReference type="EMBL" id="MBR7834216.1"/>
    </source>
</evidence>
<dbReference type="Pfam" id="PF01367">
    <property type="entry name" value="5_3_exonuc"/>
    <property type="match status" value="1"/>
</dbReference>
<evidence type="ECO:0000256" key="7">
    <source>
        <dbReference type="ARBA" id="ARBA00022722"/>
    </source>
</evidence>
<keyword evidence="8 17" id="KW-0227">DNA damage</keyword>
<keyword evidence="5 17" id="KW-0548">Nucleotidyltransferase</keyword>
<evidence type="ECO:0000256" key="5">
    <source>
        <dbReference type="ARBA" id="ARBA00022695"/>
    </source>
</evidence>
<gene>
    <name evidence="17 21" type="primary">polA</name>
    <name evidence="21" type="ORF">KDL01_13155</name>
</gene>
<comment type="similarity">
    <text evidence="1 17">Belongs to the DNA polymerase type-A family.</text>
</comment>
<dbReference type="InterPro" id="IPR018320">
    <property type="entry name" value="DNA_polymerase_1"/>
</dbReference>
<dbReference type="CDD" id="cd06140">
    <property type="entry name" value="DNA_polA_I_Bacillus_like_exo"/>
    <property type="match status" value="1"/>
</dbReference>
<evidence type="ECO:0000256" key="17">
    <source>
        <dbReference type="RuleBase" id="RU004460"/>
    </source>
</evidence>
<keyword evidence="6 17" id="KW-0235">DNA replication</keyword>
<dbReference type="GO" id="GO:0008409">
    <property type="term" value="F:5'-3' exonuclease activity"/>
    <property type="evidence" value="ECO:0007669"/>
    <property type="project" value="InterPro"/>
</dbReference>
<evidence type="ECO:0000256" key="8">
    <source>
        <dbReference type="ARBA" id="ARBA00022763"/>
    </source>
</evidence>
<sequence>MATSANTAGAEGRHDTSGGKLLLLDGHSMAFRAFYALPAEKFTVAGGDQCTNAVYGFTSMLVNVVRDEKPTHLAVCFDVSRAALERTALYPEYKAQRAAPPEPFRGQIDLIADLMQALRVPVFRREGSEADDLIATLTTQAEAAGFEVAIVTGDRDALQLVTDRVTVLYPRKGVQDLTRFTPAAVEEKYGLTPRQYPDFAALRGDPSDNLPSVPGVGEKTAAKWIREYGSLDALLEHADEIKGKVGESLRANLDAVRLNRRLTELDRAVALGRGPDDLRREPGDAEAVDRLFETLQFRVLRPRVAEVFGIDGEVAQQDAPVLPTVEVVGQMLGTGEVAPWLAEHAAGTEPLGVALTGRWGRGGGDVTALAISGAAGPAAWLNPTELDPADEQALRAWLGDAAKPKVLHDAKGPLLALDARGLTLEGLASDTALAGYLVNPGQRGVELADLARQYLHRELAPAEQESGQLSLESLAEPEGAAGAQALMAEARAIVDLAPVLAAKLAEAGTDRLLAQVELPLVGLLERMERRGIAAGRDYLGELEGMFAADVKHAVEEAHAAVGTQFNLGSPKQLQEVLFEQLGLPTKGIKKTKTGYTTDADALQTLVGKATDPRHSAALLAILRHRDVSKLRSTVEGLIKTVAEDGRIHSTFNQMIAATGRLSSTDPNLQNIPVRTEEGRRIRKAFIAGPGYDALMTADYSQIEMRIMAHLSGDEALIEAFNSGEDLHSSVAARVFGVDPKQVDAELRRRVKAVSYGLAYGQSAFGLAQGLGITNLEATKIMEGYFARFGGVRDYLRAVVDEARQTGYTETLLGRRRYFPDLTSTNVPRRQMAERMALNAPIQGSAADIIKVAMLRVEHALREAGLRSRLLLQVHDELVLELDAKEHSKVEELVRREMAGAYELRVPLDVSVGVGADWREAGH</sequence>
<organism evidence="21 22">
    <name type="scientific">Actinospica durhamensis</name>
    <dbReference type="NCBI Taxonomy" id="1508375"/>
    <lineage>
        <taxon>Bacteria</taxon>
        <taxon>Bacillati</taxon>
        <taxon>Actinomycetota</taxon>
        <taxon>Actinomycetes</taxon>
        <taxon>Catenulisporales</taxon>
        <taxon>Actinospicaceae</taxon>
        <taxon>Actinospica</taxon>
    </lineage>
</organism>
<dbReference type="NCBIfam" id="TIGR00593">
    <property type="entry name" value="pola"/>
    <property type="match status" value="1"/>
</dbReference>
<dbReference type="NCBIfam" id="NF004397">
    <property type="entry name" value="PRK05755.1"/>
    <property type="match status" value="1"/>
</dbReference>
<evidence type="ECO:0000256" key="9">
    <source>
        <dbReference type="ARBA" id="ARBA00022801"/>
    </source>
</evidence>
<comment type="caution">
    <text evidence="21">The sequence shown here is derived from an EMBL/GenBank/DDBJ whole genome shotgun (WGS) entry which is preliminary data.</text>
</comment>
<dbReference type="FunFam" id="1.10.150.20:FF:000003">
    <property type="entry name" value="DNA polymerase I"/>
    <property type="match status" value="1"/>
</dbReference>
<dbReference type="SUPFAM" id="SSF53098">
    <property type="entry name" value="Ribonuclease H-like"/>
    <property type="match status" value="1"/>
</dbReference>
<dbReference type="Gene3D" id="1.20.1060.10">
    <property type="entry name" value="Taq DNA Polymerase, Chain T, domain 4"/>
    <property type="match status" value="1"/>
</dbReference>
<dbReference type="SMART" id="SM00474">
    <property type="entry name" value="35EXOc"/>
    <property type="match status" value="1"/>
</dbReference>
<comment type="catalytic activity">
    <reaction evidence="14 17">
        <text>DNA(n) + a 2'-deoxyribonucleoside 5'-triphosphate = DNA(n+1) + diphosphate</text>
        <dbReference type="Rhea" id="RHEA:22508"/>
        <dbReference type="Rhea" id="RHEA-COMP:17339"/>
        <dbReference type="Rhea" id="RHEA-COMP:17340"/>
        <dbReference type="ChEBI" id="CHEBI:33019"/>
        <dbReference type="ChEBI" id="CHEBI:61560"/>
        <dbReference type="ChEBI" id="CHEBI:173112"/>
        <dbReference type="EC" id="2.7.7.7"/>
    </reaction>
</comment>
<dbReference type="Pfam" id="PF02739">
    <property type="entry name" value="5_3_exonuc_N"/>
    <property type="match status" value="1"/>
</dbReference>
<dbReference type="Gene3D" id="3.30.420.10">
    <property type="entry name" value="Ribonuclease H-like superfamily/Ribonuclease H"/>
    <property type="match status" value="1"/>
</dbReference>
<feature type="domain" description="DNA-directed DNA polymerase family A palm" evidence="20">
    <location>
        <begin position="678"/>
        <end position="885"/>
    </location>
</feature>
<keyword evidence="13 17" id="KW-0234">DNA repair</keyword>
<dbReference type="InterPro" id="IPR029060">
    <property type="entry name" value="PIN-like_dom_sf"/>
</dbReference>
<dbReference type="GO" id="GO:0003677">
    <property type="term" value="F:DNA binding"/>
    <property type="evidence" value="ECO:0007669"/>
    <property type="project" value="UniProtKB-UniRule"/>
</dbReference>
<evidence type="ECO:0000256" key="11">
    <source>
        <dbReference type="ARBA" id="ARBA00022932"/>
    </source>
</evidence>
<keyword evidence="22" id="KW-1185">Reference proteome</keyword>
<dbReference type="Proteomes" id="UP000675781">
    <property type="component" value="Unassembled WGS sequence"/>
</dbReference>
<dbReference type="FunFam" id="1.10.150.20:FF:000002">
    <property type="entry name" value="DNA polymerase I"/>
    <property type="match status" value="1"/>
</dbReference>
<dbReference type="EMBL" id="JAGSOG010000051">
    <property type="protein sequence ID" value="MBR7834216.1"/>
    <property type="molecule type" value="Genomic_DNA"/>
</dbReference>
<accession>A0A941ENA7</accession>
<evidence type="ECO:0000256" key="4">
    <source>
        <dbReference type="ARBA" id="ARBA00022679"/>
    </source>
</evidence>
<dbReference type="SMART" id="SM00475">
    <property type="entry name" value="53EXOc"/>
    <property type="match status" value="1"/>
</dbReference>
<protein>
    <recommendedName>
        <fullName evidence="3 16">DNA polymerase I</fullName>
        <ecNumber evidence="2 16">2.7.7.7</ecNumber>
    </recommendedName>
</protein>
<dbReference type="Gene3D" id="3.40.50.1010">
    <property type="entry name" value="5'-nuclease"/>
    <property type="match status" value="1"/>
</dbReference>
<dbReference type="InterPro" id="IPR020046">
    <property type="entry name" value="5-3_exonucl_a-hlix_arch_N"/>
</dbReference>
<evidence type="ECO:0000256" key="3">
    <source>
        <dbReference type="ARBA" id="ARBA00020311"/>
    </source>
</evidence>
<dbReference type="SMART" id="SM00279">
    <property type="entry name" value="HhH2"/>
    <property type="match status" value="1"/>
</dbReference>
<dbReference type="FunFam" id="3.40.50.1010:FF:000001">
    <property type="entry name" value="DNA polymerase I"/>
    <property type="match status" value="1"/>
</dbReference>
<dbReference type="InterPro" id="IPR008918">
    <property type="entry name" value="HhH2"/>
</dbReference>
<name>A0A941ENA7_9ACTN</name>
<dbReference type="CDD" id="cd08637">
    <property type="entry name" value="DNA_pol_A_pol_I_C"/>
    <property type="match status" value="1"/>
</dbReference>
<evidence type="ECO:0000256" key="2">
    <source>
        <dbReference type="ARBA" id="ARBA00012417"/>
    </source>
</evidence>
<dbReference type="SUPFAM" id="SSF88723">
    <property type="entry name" value="PIN domain-like"/>
    <property type="match status" value="1"/>
</dbReference>
<dbReference type="GO" id="GO:0008408">
    <property type="term" value="F:3'-5' exonuclease activity"/>
    <property type="evidence" value="ECO:0007669"/>
    <property type="project" value="InterPro"/>
</dbReference>
<dbReference type="PROSITE" id="PS00447">
    <property type="entry name" value="DNA_POLYMERASE_A"/>
    <property type="match status" value="1"/>
</dbReference>
<dbReference type="AlphaFoldDB" id="A0A941ENA7"/>
<dbReference type="PANTHER" id="PTHR10133:SF27">
    <property type="entry name" value="DNA POLYMERASE NU"/>
    <property type="match status" value="1"/>
</dbReference>
<dbReference type="GO" id="GO:0006261">
    <property type="term" value="P:DNA-templated DNA replication"/>
    <property type="evidence" value="ECO:0007669"/>
    <property type="project" value="UniProtKB-UniRule"/>
</dbReference>
<comment type="function">
    <text evidence="15">In addition to polymerase activity, this DNA polymerase exhibits 3'-5' and 5'-3' exonuclease activity.</text>
</comment>
<dbReference type="InterPro" id="IPR012337">
    <property type="entry name" value="RNaseH-like_sf"/>
</dbReference>
<evidence type="ECO:0000259" key="19">
    <source>
        <dbReference type="SMART" id="SM00475"/>
    </source>
</evidence>
<evidence type="ECO:0000256" key="13">
    <source>
        <dbReference type="ARBA" id="ARBA00023204"/>
    </source>
</evidence>
<keyword evidence="12 17" id="KW-0238">DNA-binding</keyword>
<dbReference type="InterPro" id="IPR054690">
    <property type="entry name" value="DNA_polI_exonuclease"/>
</dbReference>
<evidence type="ECO:0000256" key="16">
    <source>
        <dbReference type="NCBIfam" id="TIGR00593"/>
    </source>
</evidence>
<keyword evidence="4 17" id="KW-0808">Transferase</keyword>
<dbReference type="Gene3D" id="1.10.150.20">
    <property type="entry name" value="5' to 3' exonuclease, C-terminal subdomain"/>
    <property type="match status" value="2"/>
</dbReference>
<keyword evidence="10" id="KW-0269">Exonuclease</keyword>
<dbReference type="CDD" id="cd09859">
    <property type="entry name" value="PIN_53EXO"/>
    <property type="match status" value="1"/>
</dbReference>
<evidence type="ECO:0000256" key="10">
    <source>
        <dbReference type="ARBA" id="ARBA00022839"/>
    </source>
</evidence>
<evidence type="ECO:0000259" key="18">
    <source>
        <dbReference type="SMART" id="SM00474"/>
    </source>
</evidence>
<dbReference type="Pfam" id="PF00476">
    <property type="entry name" value="DNA_pol_A"/>
    <property type="match status" value="1"/>
</dbReference>
<keyword evidence="7" id="KW-0540">Nuclease</keyword>
<dbReference type="Gene3D" id="3.30.70.370">
    <property type="match status" value="1"/>
</dbReference>
<dbReference type="InterPro" id="IPR001098">
    <property type="entry name" value="DNA-dir_DNA_pol_A_palm_dom"/>
</dbReference>
<dbReference type="GO" id="GO:0003887">
    <property type="term" value="F:DNA-directed DNA polymerase activity"/>
    <property type="evidence" value="ECO:0007669"/>
    <property type="project" value="UniProtKB-UniRule"/>
</dbReference>
<dbReference type="InterPro" id="IPR002298">
    <property type="entry name" value="DNA_polymerase_A"/>
</dbReference>
<dbReference type="Pfam" id="PF22619">
    <property type="entry name" value="DNA_polI_exo1"/>
    <property type="match status" value="1"/>
</dbReference>
<evidence type="ECO:0000313" key="22">
    <source>
        <dbReference type="Proteomes" id="UP000675781"/>
    </source>
</evidence>
<dbReference type="RefSeq" id="WP_212528735.1">
    <property type="nucleotide sequence ID" value="NZ_JAGSOG010000051.1"/>
</dbReference>
<dbReference type="SMART" id="SM00482">
    <property type="entry name" value="POLAc"/>
    <property type="match status" value="1"/>
</dbReference>
<feature type="domain" description="5'-3' exonuclease" evidence="19">
    <location>
        <begin position="19"/>
        <end position="281"/>
    </location>
</feature>
<dbReference type="InterPro" id="IPR036279">
    <property type="entry name" value="5-3_exonuclease_C_sf"/>
</dbReference>
<evidence type="ECO:0000256" key="12">
    <source>
        <dbReference type="ARBA" id="ARBA00023125"/>
    </source>
</evidence>
<dbReference type="InterPro" id="IPR002562">
    <property type="entry name" value="3'-5'_exonuclease_dom"/>
</dbReference>
<evidence type="ECO:0000256" key="15">
    <source>
        <dbReference type="ARBA" id="ARBA00053603"/>
    </source>
</evidence>
<dbReference type="PANTHER" id="PTHR10133">
    <property type="entry name" value="DNA POLYMERASE I"/>
    <property type="match status" value="1"/>
</dbReference>
<evidence type="ECO:0000259" key="20">
    <source>
        <dbReference type="SMART" id="SM00482"/>
    </source>
</evidence>
<evidence type="ECO:0000256" key="1">
    <source>
        <dbReference type="ARBA" id="ARBA00007705"/>
    </source>
</evidence>
<dbReference type="InterPro" id="IPR036397">
    <property type="entry name" value="RNaseH_sf"/>
</dbReference>
<dbReference type="SUPFAM" id="SSF47807">
    <property type="entry name" value="5' to 3' exonuclease, C-terminal subdomain"/>
    <property type="match status" value="1"/>
</dbReference>
<dbReference type="SUPFAM" id="SSF56672">
    <property type="entry name" value="DNA/RNA polymerases"/>
    <property type="match status" value="1"/>
</dbReference>
<evidence type="ECO:0000256" key="6">
    <source>
        <dbReference type="ARBA" id="ARBA00022705"/>
    </source>
</evidence>
<dbReference type="GO" id="GO:0006302">
    <property type="term" value="P:double-strand break repair"/>
    <property type="evidence" value="ECO:0007669"/>
    <property type="project" value="TreeGrafter"/>
</dbReference>
<dbReference type="EC" id="2.7.7.7" evidence="2 16"/>
<feature type="domain" description="3'-5' exonuclease" evidence="18">
    <location>
        <begin position="328"/>
        <end position="505"/>
    </location>
</feature>
<dbReference type="PRINTS" id="PR00868">
    <property type="entry name" value="DNAPOLI"/>
</dbReference>
<proteinExistence type="inferred from homology"/>
<dbReference type="InterPro" id="IPR002421">
    <property type="entry name" value="5-3_exonuclease"/>
</dbReference>
<evidence type="ECO:0000256" key="14">
    <source>
        <dbReference type="ARBA" id="ARBA00049244"/>
    </source>
</evidence>
<dbReference type="CDD" id="cd09898">
    <property type="entry name" value="H3TH_53EXO"/>
    <property type="match status" value="1"/>
</dbReference>
<reference evidence="21" key="1">
    <citation type="submission" date="2021-04" db="EMBL/GenBank/DDBJ databases">
        <title>Genome based classification of Actinospica acidithermotolerans sp. nov., an actinobacterium isolated from an Indonesian hot spring.</title>
        <authorList>
            <person name="Kusuma A.B."/>
            <person name="Putra K.E."/>
            <person name="Nafisah S."/>
            <person name="Loh J."/>
            <person name="Nouioui I."/>
            <person name="Goodfellow M."/>
        </authorList>
    </citation>
    <scope>NUCLEOTIDE SEQUENCE</scope>
    <source>
        <strain evidence="21">CSCA 57</strain>
    </source>
</reference>
<dbReference type="InterPro" id="IPR019760">
    <property type="entry name" value="DNA-dir_DNA_pol_A_CS"/>
</dbReference>
<dbReference type="InterPro" id="IPR043502">
    <property type="entry name" value="DNA/RNA_pol_sf"/>
</dbReference>
<dbReference type="InterPro" id="IPR020045">
    <property type="entry name" value="DNA_polI_H3TH"/>
</dbReference>
<keyword evidence="9" id="KW-0378">Hydrolase</keyword>
<keyword evidence="11 17" id="KW-0239">DNA-directed DNA polymerase</keyword>